<feature type="transmembrane region" description="Helical" evidence="6">
    <location>
        <begin position="233"/>
        <end position="252"/>
    </location>
</feature>
<evidence type="ECO:0000313" key="8">
    <source>
        <dbReference type="EMBL" id="VFU17692.1"/>
    </source>
</evidence>
<keyword evidence="4 6" id="KW-1133">Transmembrane helix</keyword>
<feature type="transmembrane region" description="Helical" evidence="6">
    <location>
        <begin position="357"/>
        <end position="375"/>
    </location>
</feature>
<evidence type="ECO:0000259" key="7">
    <source>
        <dbReference type="PROSITE" id="PS50850"/>
    </source>
</evidence>
<feature type="transmembrane region" description="Helical" evidence="6">
    <location>
        <begin position="292"/>
        <end position="315"/>
    </location>
</feature>
<sequence>MPVRILWLLSAISFVVLLGVGIVVPLLPVYARSLGATATQVGLIFTCFSLSRTVFTPIMGMIAEKRDLRKLILTGLFLYAGIALMYILAGTPEALIVIRTFHGMASACVLPLAMSYIALVAEKGKEGAFMGSFNTALFLGMGAGPLLGGVITEAMGIDGAFLCLSLLSLLAGILVFFLVPSMRSSMQGRPAFSVRAISRYSPMTGLLIFRVISALGRGSLFAFIPLLAARAGLSMLEVGMLISANIFTTGLLQRPFGQIVTKGNLLKLITIGSLVSAAALASMPLGQCFRSFLAIGLIMGIGGAVSIPASSVMAVEYGKKLGMTSSLGIFDAAWGIGMILGPVLMGVVSDLGGLDSAFYAGGLVTAAGTGIFLLISRKAGSGFAQGDSLV</sequence>
<dbReference type="SUPFAM" id="SSF103473">
    <property type="entry name" value="MFS general substrate transporter"/>
    <property type="match status" value="1"/>
</dbReference>
<evidence type="ECO:0000256" key="2">
    <source>
        <dbReference type="ARBA" id="ARBA00022475"/>
    </source>
</evidence>
<feature type="transmembrane region" description="Helical" evidence="6">
    <location>
        <begin position="101"/>
        <end position="121"/>
    </location>
</feature>
<dbReference type="GO" id="GO:0022857">
    <property type="term" value="F:transmembrane transporter activity"/>
    <property type="evidence" value="ECO:0007669"/>
    <property type="project" value="InterPro"/>
</dbReference>
<comment type="subcellular location">
    <subcellularLocation>
        <location evidence="1">Cell membrane</location>
        <topology evidence="1">Multi-pass membrane protein</topology>
    </subcellularLocation>
</comment>
<dbReference type="InterPro" id="IPR020846">
    <property type="entry name" value="MFS_dom"/>
</dbReference>
<dbReference type="InterPro" id="IPR001958">
    <property type="entry name" value="Tet-R_TetA/multi-R_MdtG-like"/>
</dbReference>
<dbReference type="EMBL" id="CAADRM010000136">
    <property type="protein sequence ID" value="VFU17692.1"/>
    <property type="molecule type" value="Genomic_DNA"/>
</dbReference>
<dbReference type="Gene3D" id="1.20.1250.20">
    <property type="entry name" value="MFS general substrate transporter like domains"/>
    <property type="match status" value="2"/>
</dbReference>
<dbReference type="Pfam" id="PF07690">
    <property type="entry name" value="MFS_1"/>
    <property type="match status" value="2"/>
</dbReference>
<dbReference type="PRINTS" id="PR01035">
    <property type="entry name" value="TCRTETA"/>
</dbReference>
<accession>A0A485M6B8</accession>
<proteinExistence type="predicted"/>
<feature type="transmembrane region" description="Helical" evidence="6">
    <location>
        <begin position="264"/>
        <end position="286"/>
    </location>
</feature>
<dbReference type="InterPro" id="IPR036259">
    <property type="entry name" value="MFS_trans_sf"/>
</dbReference>
<organism evidence="8">
    <name type="scientific">anaerobic digester metagenome</name>
    <dbReference type="NCBI Taxonomy" id="1263854"/>
    <lineage>
        <taxon>unclassified sequences</taxon>
        <taxon>metagenomes</taxon>
        <taxon>ecological metagenomes</taxon>
    </lineage>
</organism>
<reference evidence="8" key="1">
    <citation type="submission" date="2019-03" db="EMBL/GenBank/DDBJ databases">
        <authorList>
            <person name="Hao L."/>
        </authorList>
    </citation>
    <scope>NUCLEOTIDE SEQUENCE</scope>
</reference>
<keyword evidence="5 6" id="KW-0472">Membrane</keyword>
<evidence type="ECO:0000256" key="6">
    <source>
        <dbReference type="SAM" id="Phobius"/>
    </source>
</evidence>
<protein>
    <submittedName>
        <fullName evidence="8">Bacillibactin exporter</fullName>
    </submittedName>
</protein>
<evidence type="ECO:0000256" key="5">
    <source>
        <dbReference type="ARBA" id="ARBA00023136"/>
    </source>
</evidence>
<evidence type="ECO:0000256" key="4">
    <source>
        <dbReference type="ARBA" id="ARBA00022989"/>
    </source>
</evidence>
<name>A0A485M6B8_9ZZZZ</name>
<dbReference type="InterPro" id="IPR050189">
    <property type="entry name" value="MFS_Efflux_Transporters"/>
</dbReference>
<gene>
    <name evidence="8" type="primary">ymfD</name>
    <name evidence="8" type="ORF">SCFA_70002</name>
</gene>
<feature type="transmembrane region" description="Helical" evidence="6">
    <location>
        <begin position="128"/>
        <end position="147"/>
    </location>
</feature>
<feature type="domain" description="Major facilitator superfamily (MFS) profile" evidence="7">
    <location>
        <begin position="5"/>
        <end position="380"/>
    </location>
</feature>
<dbReference type="CDD" id="cd17325">
    <property type="entry name" value="MFS_MdtG_SLC18_like"/>
    <property type="match status" value="1"/>
</dbReference>
<dbReference type="PROSITE" id="PS50850">
    <property type="entry name" value="MFS"/>
    <property type="match status" value="1"/>
</dbReference>
<evidence type="ECO:0000256" key="1">
    <source>
        <dbReference type="ARBA" id="ARBA00004651"/>
    </source>
</evidence>
<dbReference type="AlphaFoldDB" id="A0A485M6B8"/>
<keyword evidence="2" id="KW-1003">Cell membrane</keyword>
<feature type="transmembrane region" description="Helical" evidence="6">
    <location>
        <begin position="71"/>
        <end position="89"/>
    </location>
</feature>
<keyword evidence="3 6" id="KW-0812">Transmembrane</keyword>
<evidence type="ECO:0000256" key="3">
    <source>
        <dbReference type="ARBA" id="ARBA00022692"/>
    </source>
</evidence>
<dbReference type="GO" id="GO:0005886">
    <property type="term" value="C:plasma membrane"/>
    <property type="evidence" value="ECO:0007669"/>
    <property type="project" value="UniProtKB-SubCell"/>
</dbReference>
<feature type="transmembrane region" description="Helical" evidence="6">
    <location>
        <begin position="7"/>
        <end position="31"/>
    </location>
</feature>
<dbReference type="PANTHER" id="PTHR43124:SF3">
    <property type="entry name" value="CHLORAMPHENICOL EFFLUX PUMP RV0191"/>
    <property type="match status" value="1"/>
</dbReference>
<feature type="transmembrane region" description="Helical" evidence="6">
    <location>
        <begin position="327"/>
        <end position="345"/>
    </location>
</feature>
<feature type="transmembrane region" description="Helical" evidence="6">
    <location>
        <begin position="207"/>
        <end position="227"/>
    </location>
</feature>
<dbReference type="InterPro" id="IPR011701">
    <property type="entry name" value="MFS"/>
</dbReference>
<dbReference type="PANTHER" id="PTHR43124">
    <property type="entry name" value="PURINE EFFLUX PUMP PBUE"/>
    <property type="match status" value="1"/>
</dbReference>
<feature type="transmembrane region" description="Helical" evidence="6">
    <location>
        <begin position="37"/>
        <end position="59"/>
    </location>
</feature>
<feature type="transmembrane region" description="Helical" evidence="6">
    <location>
        <begin position="159"/>
        <end position="179"/>
    </location>
</feature>